<dbReference type="Proteomes" id="UP000318331">
    <property type="component" value="Unassembled WGS sequence"/>
</dbReference>
<proteinExistence type="predicted"/>
<organism evidence="2 3">
    <name type="scientific">Klugiella xanthotipulae</name>
    <dbReference type="NCBI Taxonomy" id="244735"/>
    <lineage>
        <taxon>Bacteria</taxon>
        <taxon>Bacillati</taxon>
        <taxon>Actinomycetota</taxon>
        <taxon>Actinomycetes</taxon>
        <taxon>Micrococcales</taxon>
        <taxon>Microbacteriaceae</taxon>
        <taxon>Klugiella</taxon>
    </lineage>
</organism>
<name>A0A543HZH2_9MICO</name>
<evidence type="ECO:0000313" key="2">
    <source>
        <dbReference type="EMBL" id="TQM63635.1"/>
    </source>
</evidence>
<accession>A0A543HZH2</accession>
<gene>
    <name evidence="2" type="ORF">FB466_1905</name>
</gene>
<protein>
    <submittedName>
        <fullName evidence="2">Uncharacterized protein</fullName>
    </submittedName>
</protein>
<evidence type="ECO:0000313" key="3">
    <source>
        <dbReference type="Proteomes" id="UP000318331"/>
    </source>
</evidence>
<dbReference type="AlphaFoldDB" id="A0A543HZH2"/>
<dbReference type="EMBL" id="VFPN01000002">
    <property type="protein sequence ID" value="TQM63635.1"/>
    <property type="molecule type" value="Genomic_DNA"/>
</dbReference>
<comment type="caution">
    <text evidence="2">The sequence shown here is derived from an EMBL/GenBank/DDBJ whole genome shotgun (WGS) entry which is preliminary data.</text>
</comment>
<feature type="region of interest" description="Disordered" evidence="1">
    <location>
        <begin position="365"/>
        <end position="396"/>
    </location>
</feature>
<reference evidence="2 3" key="1">
    <citation type="submission" date="2019-06" db="EMBL/GenBank/DDBJ databases">
        <title>Sequencing the genomes of 1000 actinobacteria strains.</title>
        <authorList>
            <person name="Klenk H.-P."/>
        </authorList>
    </citation>
    <scope>NUCLEOTIDE SEQUENCE [LARGE SCALE GENOMIC DNA]</scope>
    <source>
        <strain evidence="2 3">DSM 18031</strain>
    </source>
</reference>
<sequence>MGVFEDELRRVGYGPRCELAEFRRLKVVVESSGETIRKLAFRPGWDGKSADSAAEAFYQDSKNFLKNNDVIGSVMKAMMSMNRAMDDAANAYEALPDAEISSAAQAAIIAGGSAVLPFFGTIASVAGLELAQRAMSQAREDAAEKALKTLRYAARGYSKDLEARGGDIWIPPVGASSLPDPVKDERDDDTWTDGFVTDGGDWADQVVPGDDGGVVVPGDGRGGVEPVVPVEPYPGGPIFPAPPRGPIFRHLPVEPGEPYPVVPAVPVPIGEVEVPIGVGHVPGVGPVADDGGSGVTAGAGGVVGAGLAAGAARVGAGGVGSAVAGGAGVSGAAGGAAGAGGAGAGGSGSGAAGARGGMGVMGGGGGGAGAGAGGSERKKTTRGLIAPRVPEEEGPVARSALLGVGSRDPESPLFAQWQEAMRKGREEAEVEARKKPRGLWG</sequence>
<feature type="compositionally biased region" description="Gly residues" evidence="1">
    <location>
        <begin position="365"/>
        <end position="374"/>
    </location>
</feature>
<evidence type="ECO:0000256" key="1">
    <source>
        <dbReference type="SAM" id="MobiDB-lite"/>
    </source>
</evidence>
<keyword evidence="3" id="KW-1185">Reference proteome</keyword>